<comment type="similarity">
    <text evidence="1">Belongs to the GST superfamily. NadH family.</text>
</comment>
<protein>
    <recommendedName>
        <fullName evidence="1">2-hydroxychromene-2-carboxylate isomerase</fullName>
        <ecNumber evidence="1">5.99.1.4</ecNumber>
    </recommendedName>
</protein>
<comment type="catalytic activity">
    <reaction evidence="1">
        <text>2-hydroxychromene-2-carboxylate = (3E)-4-(2-hydroxyphenyl)-2-oxobut-3-enoate</text>
        <dbReference type="Rhea" id="RHEA:27401"/>
        <dbReference type="ChEBI" id="CHEBI:59350"/>
        <dbReference type="ChEBI" id="CHEBI:59353"/>
        <dbReference type="EC" id="5.99.1.4"/>
    </reaction>
</comment>
<dbReference type="GO" id="GO:1901170">
    <property type="term" value="P:naphthalene catabolic process"/>
    <property type="evidence" value="ECO:0007669"/>
    <property type="project" value="InterPro"/>
</dbReference>
<feature type="active site" description="Nucleophile" evidence="2">
    <location>
        <position position="16"/>
    </location>
</feature>
<reference evidence="4" key="1">
    <citation type="submission" date="2017-10" db="EMBL/GenBank/DDBJ databases">
        <title>Massilia psychrophilum sp. nov., a novel purple-pigmented bacterium isolated from Tianshan glacier, Xinjiang Municipality, China.</title>
        <authorList>
            <person name="Wang H."/>
        </authorList>
    </citation>
    <scope>NUCLEOTIDE SEQUENCE [LARGE SCALE GENOMIC DNA]</scope>
    <source>
        <strain evidence="4">B2</strain>
    </source>
</reference>
<dbReference type="EMBL" id="CP024608">
    <property type="protein sequence ID" value="ATQ75482.1"/>
    <property type="molecule type" value="Genomic_DNA"/>
</dbReference>
<dbReference type="PANTHER" id="PTHR42943:SF2">
    <property type="entry name" value="GLUTATHIONE S-TRANSFERASE KAPPA 1"/>
    <property type="match status" value="1"/>
</dbReference>
<dbReference type="CDD" id="cd03022">
    <property type="entry name" value="DsbA_HCCA_Iso"/>
    <property type="match status" value="1"/>
</dbReference>
<dbReference type="Proteomes" id="UP000229897">
    <property type="component" value="Chromosome"/>
</dbReference>
<evidence type="ECO:0000313" key="4">
    <source>
        <dbReference type="EMBL" id="ATQ75482.1"/>
    </source>
</evidence>
<dbReference type="Pfam" id="PF01323">
    <property type="entry name" value="DSBA"/>
    <property type="match status" value="1"/>
</dbReference>
<keyword evidence="5" id="KW-1185">Reference proteome</keyword>
<dbReference type="InterPro" id="IPR051924">
    <property type="entry name" value="GST_Kappa/NadH"/>
</dbReference>
<dbReference type="InterPro" id="IPR036249">
    <property type="entry name" value="Thioredoxin-like_sf"/>
</dbReference>
<dbReference type="EC" id="5.99.1.4" evidence="1"/>
<dbReference type="SUPFAM" id="SSF52833">
    <property type="entry name" value="Thioredoxin-like"/>
    <property type="match status" value="1"/>
</dbReference>
<dbReference type="InterPro" id="IPR014440">
    <property type="entry name" value="HCCAis_GSTk"/>
</dbReference>
<evidence type="ECO:0000256" key="1">
    <source>
        <dbReference type="PIRNR" id="PIRNR006386"/>
    </source>
</evidence>
<dbReference type="AlphaFoldDB" id="A0A2D2DKK0"/>
<dbReference type="PANTHER" id="PTHR42943">
    <property type="entry name" value="GLUTATHIONE S-TRANSFERASE KAPPA"/>
    <property type="match status" value="1"/>
</dbReference>
<dbReference type="InterPro" id="IPR044087">
    <property type="entry name" value="NahD-like"/>
</dbReference>
<name>A0A2D2DKK0_9BURK</name>
<sequence>MLTNDPQIEFWFDFGSNYSYLTTMRIEALAAAQGVRVLWKPFLLGPVFKSLGWTTSPFVLQKEKGAYVWRDMQRQCDKYGLPWTQPGTFPRRALLPLRVALLGAGEAWIGAFCRRIIQCNFVEDREIDDAALVGEILTALGLDAAALIAAAGTDENKLAMRAQGEEAMRRGVFGAPMFFARDEMFWGNDRLEDAVAWAAGHVAPRIVLA</sequence>
<dbReference type="GO" id="GO:0018845">
    <property type="term" value="F:2-hydroxychromene-2-carboxylate isomerase activity"/>
    <property type="evidence" value="ECO:0007669"/>
    <property type="project" value="UniProtKB-UniRule"/>
</dbReference>
<keyword evidence="1" id="KW-0413">Isomerase</keyword>
<dbReference type="KEGG" id="mass:CR152_13850"/>
<dbReference type="GO" id="GO:0004602">
    <property type="term" value="F:glutathione peroxidase activity"/>
    <property type="evidence" value="ECO:0007669"/>
    <property type="project" value="TreeGrafter"/>
</dbReference>
<evidence type="ECO:0000256" key="2">
    <source>
        <dbReference type="PIRSR" id="PIRSR006386-1"/>
    </source>
</evidence>
<dbReference type="GO" id="GO:0006749">
    <property type="term" value="P:glutathione metabolic process"/>
    <property type="evidence" value="ECO:0007669"/>
    <property type="project" value="TreeGrafter"/>
</dbReference>
<organism evidence="4 5">
    <name type="scientific">Massilia violaceinigra</name>
    <dbReference type="NCBI Taxonomy" id="2045208"/>
    <lineage>
        <taxon>Bacteria</taxon>
        <taxon>Pseudomonadati</taxon>
        <taxon>Pseudomonadota</taxon>
        <taxon>Betaproteobacteria</taxon>
        <taxon>Burkholderiales</taxon>
        <taxon>Oxalobacteraceae</taxon>
        <taxon>Telluria group</taxon>
        <taxon>Massilia</taxon>
    </lineage>
</organism>
<dbReference type="OrthoDB" id="8560325at2"/>
<feature type="domain" description="DSBA-like thioredoxin" evidence="3">
    <location>
        <begin position="7"/>
        <end position="193"/>
    </location>
</feature>
<accession>A0A2D2DKK0</accession>
<evidence type="ECO:0000313" key="5">
    <source>
        <dbReference type="Proteomes" id="UP000229897"/>
    </source>
</evidence>
<evidence type="ECO:0000259" key="3">
    <source>
        <dbReference type="Pfam" id="PF01323"/>
    </source>
</evidence>
<dbReference type="PIRSF" id="PIRSF006386">
    <property type="entry name" value="HCCAis_GSTk"/>
    <property type="match status" value="1"/>
</dbReference>
<dbReference type="GO" id="GO:0004364">
    <property type="term" value="F:glutathione transferase activity"/>
    <property type="evidence" value="ECO:0007669"/>
    <property type="project" value="TreeGrafter"/>
</dbReference>
<proteinExistence type="inferred from homology"/>
<dbReference type="InterPro" id="IPR001853">
    <property type="entry name" value="DSBA-like_thioredoxin_dom"/>
</dbReference>
<gene>
    <name evidence="4" type="ORF">CR152_13850</name>
</gene>
<dbReference type="RefSeq" id="WP_099875440.1">
    <property type="nucleotide sequence ID" value="NZ_CP024608.1"/>
</dbReference>
<dbReference type="Gene3D" id="3.40.30.10">
    <property type="entry name" value="Glutaredoxin"/>
    <property type="match status" value="1"/>
</dbReference>